<dbReference type="EMBL" id="QXTG01000002">
    <property type="protein sequence ID" value="RIX28547.1"/>
    <property type="molecule type" value="Genomic_DNA"/>
</dbReference>
<keyword evidence="3" id="KW-1185">Reference proteome</keyword>
<reference evidence="3" key="1">
    <citation type="submission" date="2018-09" db="EMBL/GenBank/DDBJ databases">
        <authorList>
            <person name="Kim I."/>
        </authorList>
    </citation>
    <scope>NUCLEOTIDE SEQUENCE [LARGE SCALE GENOMIC DNA]</scope>
    <source>
        <strain evidence="3">DD4a</strain>
    </source>
</reference>
<accession>A0A3A1U3Y4</accession>
<dbReference type="AlphaFoldDB" id="A0A3A1U3Y4"/>
<sequence>MVTSDELVSAVQGLIDLEDRARAQEAAERLPEHLVVADLLRAADGLQQLARALATVRRSAPREPGAEEHDPHDVRSLYS</sequence>
<proteinExistence type="predicted"/>
<evidence type="ECO:0000256" key="1">
    <source>
        <dbReference type="SAM" id="MobiDB-lite"/>
    </source>
</evidence>
<dbReference type="Proteomes" id="UP000265742">
    <property type="component" value="Unassembled WGS sequence"/>
</dbReference>
<organism evidence="2 3">
    <name type="scientific">Amnibacterium setariae</name>
    <dbReference type="NCBI Taxonomy" id="2306585"/>
    <lineage>
        <taxon>Bacteria</taxon>
        <taxon>Bacillati</taxon>
        <taxon>Actinomycetota</taxon>
        <taxon>Actinomycetes</taxon>
        <taxon>Micrococcales</taxon>
        <taxon>Microbacteriaceae</taxon>
        <taxon>Amnibacterium</taxon>
    </lineage>
</organism>
<comment type="caution">
    <text evidence="2">The sequence shown here is derived from an EMBL/GenBank/DDBJ whole genome shotgun (WGS) entry which is preliminary data.</text>
</comment>
<feature type="region of interest" description="Disordered" evidence="1">
    <location>
        <begin position="57"/>
        <end position="79"/>
    </location>
</feature>
<protein>
    <submittedName>
        <fullName evidence="2">Uncharacterized protein</fullName>
    </submittedName>
</protein>
<evidence type="ECO:0000313" key="2">
    <source>
        <dbReference type="EMBL" id="RIX28547.1"/>
    </source>
</evidence>
<feature type="compositionally biased region" description="Basic and acidic residues" evidence="1">
    <location>
        <begin position="60"/>
        <end position="79"/>
    </location>
</feature>
<gene>
    <name evidence="2" type="ORF">D1781_14115</name>
</gene>
<name>A0A3A1U3Y4_9MICO</name>
<evidence type="ECO:0000313" key="3">
    <source>
        <dbReference type="Proteomes" id="UP000265742"/>
    </source>
</evidence>